<evidence type="ECO:0000313" key="1">
    <source>
        <dbReference type="EMBL" id="SNX83426.1"/>
    </source>
</evidence>
<sequence>MDSDFDKFGAHRLTLSESMQPNHFSENSPSCTLLVIFVSGEPVGRIVQASSNAALLWLATIQNRQKLIDRKQLCKLCLLQRLMARSPRPPSKLLRLTAPICNSIWMSHALISALDCSNSCFLRTDERHGLAVTNGHNLTANDSRSKKFET</sequence>
<accession>A0AAJ4XKF0</accession>
<gene>
    <name evidence="1" type="ORF">MEPE_02133</name>
</gene>
<evidence type="ECO:0000313" key="2">
    <source>
        <dbReference type="Proteomes" id="UP001294444"/>
    </source>
</evidence>
<reference evidence="1" key="1">
    <citation type="submission" date="2023-10" db="EMBL/GenBank/DDBJ databases">
        <authorList>
            <person name="Guldener U."/>
        </authorList>
    </citation>
    <scope>NUCLEOTIDE SEQUENCE</scope>
    <source>
        <strain evidence="1">Mp4</strain>
    </source>
</reference>
<keyword evidence="2" id="KW-1185">Reference proteome</keyword>
<comment type="caution">
    <text evidence="1">The sequence shown here is derived from an EMBL/GenBank/DDBJ whole genome shotgun (WGS) entry which is preliminary data.</text>
</comment>
<dbReference type="Proteomes" id="UP001294444">
    <property type="component" value="Unassembled WGS sequence"/>
</dbReference>
<protein>
    <submittedName>
        <fullName evidence="1">Uncharacterized protein</fullName>
    </submittedName>
</protein>
<dbReference type="AlphaFoldDB" id="A0AAJ4XKF0"/>
<organism evidence="1 2">
    <name type="scientific">Melanopsichium pennsylvanicum</name>
    <dbReference type="NCBI Taxonomy" id="63383"/>
    <lineage>
        <taxon>Eukaryota</taxon>
        <taxon>Fungi</taxon>
        <taxon>Dikarya</taxon>
        <taxon>Basidiomycota</taxon>
        <taxon>Ustilaginomycotina</taxon>
        <taxon>Ustilaginomycetes</taxon>
        <taxon>Ustilaginales</taxon>
        <taxon>Ustilaginaceae</taxon>
        <taxon>Melanopsichium</taxon>
    </lineage>
</organism>
<proteinExistence type="predicted"/>
<dbReference type="EMBL" id="OAPG01000003">
    <property type="protein sequence ID" value="SNX83426.1"/>
    <property type="molecule type" value="Genomic_DNA"/>
</dbReference>
<name>A0AAJ4XKF0_9BASI</name>